<dbReference type="Pfam" id="PF00300">
    <property type="entry name" value="His_Phos_1"/>
    <property type="match status" value="1"/>
</dbReference>
<dbReference type="EMBL" id="JAUOPU010000004">
    <property type="protein sequence ID" value="MDO6542010.1"/>
    <property type="molecule type" value="Genomic_DNA"/>
</dbReference>
<dbReference type="PANTHER" id="PTHR48100:SF1">
    <property type="entry name" value="HISTIDINE PHOSPHATASE FAMILY PROTEIN-RELATED"/>
    <property type="match status" value="1"/>
</dbReference>
<dbReference type="GO" id="GO:0016791">
    <property type="term" value="F:phosphatase activity"/>
    <property type="evidence" value="ECO:0007669"/>
    <property type="project" value="TreeGrafter"/>
</dbReference>
<dbReference type="AlphaFoldDB" id="A0AAW7Y1R8"/>
<accession>A0AAW7Y1R8</accession>
<name>A0AAW7Y1R8_9GAMM</name>
<dbReference type="InterPro" id="IPR013078">
    <property type="entry name" value="His_Pase_superF_clade-1"/>
</dbReference>
<evidence type="ECO:0000313" key="1">
    <source>
        <dbReference type="EMBL" id="MDO6542010.1"/>
    </source>
</evidence>
<dbReference type="GO" id="GO:0005737">
    <property type="term" value="C:cytoplasm"/>
    <property type="evidence" value="ECO:0007669"/>
    <property type="project" value="TreeGrafter"/>
</dbReference>
<dbReference type="Gene3D" id="3.40.50.1240">
    <property type="entry name" value="Phosphoglycerate mutase-like"/>
    <property type="match status" value="1"/>
</dbReference>
<gene>
    <name evidence="1" type="ORF">Q4568_05680</name>
</gene>
<dbReference type="RefSeq" id="WP_241148734.1">
    <property type="nucleotide sequence ID" value="NZ_JAUOPU010000004.1"/>
</dbReference>
<dbReference type="InterPro" id="IPR050275">
    <property type="entry name" value="PGM_Phosphatase"/>
</dbReference>
<sequence length="214" mass="25047">MSATKAKTMMTQVDVLRHGLPEGDGCLRGHTDFAITPTGLNQMHQAIADITKVDQIVSSPLQRCSDFAHTFSSLTFAPLDLDKRWQELDFGVWDGQLHKTLWQTYQQELDMFWRDPWHNTPHQGETLPEFDLRIIQAWQRLLTDHKGKKVLLITHAGVMRQLLRHILEMPQTARYLQRLQLPYAARYRITIFHDEHNEDWPQLHWPVSQQFASS</sequence>
<dbReference type="SMART" id="SM00855">
    <property type="entry name" value="PGAM"/>
    <property type="match status" value="1"/>
</dbReference>
<dbReference type="EC" id="3.1.3.-" evidence="1"/>
<keyword evidence="1" id="KW-0378">Hydrolase</keyword>
<dbReference type="PANTHER" id="PTHR48100">
    <property type="entry name" value="BROAD-SPECIFICITY PHOSPHATASE YOR283W-RELATED"/>
    <property type="match status" value="1"/>
</dbReference>
<protein>
    <submittedName>
        <fullName evidence="1">Histidine phosphatase family protein</fullName>
        <ecNumber evidence="1">3.1.3.-</ecNumber>
    </submittedName>
</protein>
<dbReference type="InterPro" id="IPR029033">
    <property type="entry name" value="His_PPase_superfam"/>
</dbReference>
<dbReference type="SUPFAM" id="SSF53254">
    <property type="entry name" value="Phosphoglycerate mutase-like"/>
    <property type="match status" value="1"/>
</dbReference>
<dbReference type="CDD" id="cd07067">
    <property type="entry name" value="HP_PGM_like"/>
    <property type="match status" value="1"/>
</dbReference>
<dbReference type="Proteomes" id="UP001170624">
    <property type="component" value="Unassembled WGS sequence"/>
</dbReference>
<reference evidence="1" key="1">
    <citation type="submission" date="2023-07" db="EMBL/GenBank/DDBJ databases">
        <title>Genome content predicts the carbon catabolic preferences of heterotrophic bacteria.</title>
        <authorList>
            <person name="Gralka M."/>
        </authorList>
    </citation>
    <scope>NUCLEOTIDE SEQUENCE</scope>
    <source>
        <strain evidence="1">G2M05</strain>
    </source>
</reference>
<organism evidence="1 2">
    <name type="scientific">Photobacterium sanguinicancri</name>
    <dbReference type="NCBI Taxonomy" id="875932"/>
    <lineage>
        <taxon>Bacteria</taxon>
        <taxon>Pseudomonadati</taxon>
        <taxon>Pseudomonadota</taxon>
        <taxon>Gammaproteobacteria</taxon>
        <taxon>Vibrionales</taxon>
        <taxon>Vibrionaceae</taxon>
        <taxon>Photobacterium</taxon>
    </lineage>
</organism>
<proteinExistence type="predicted"/>
<comment type="caution">
    <text evidence="1">The sequence shown here is derived from an EMBL/GenBank/DDBJ whole genome shotgun (WGS) entry which is preliminary data.</text>
</comment>
<evidence type="ECO:0000313" key="2">
    <source>
        <dbReference type="Proteomes" id="UP001170624"/>
    </source>
</evidence>